<dbReference type="Proteomes" id="UP000696280">
    <property type="component" value="Unassembled WGS sequence"/>
</dbReference>
<name>A0A9N9L1L1_9HELO</name>
<reference evidence="2" key="1">
    <citation type="submission" date="2021-07" db="EMBL/GenBank/DDBJ databases">
        <authorList>
            <person name="Durling M."/>
        </authorList>
    </citation>
    <scope>NUCLEOTIDE SEQUENCE</scope>
</reference>
<dbReference type="AlphaFoldDB" id="A0A9N9L1L1"/>
<comment type="caution">
    <text evidence="2">The sequence shown here is derived from an EMBL/GenBank/DDBJ whole genome shotgun (WGS) entry which is preliminary data.</text>
</comment>
<evidence type="ECO:0000256" key="1">
    <source>
        <dbReference type="SAM" id="MobiDB-lite"/>
    </source>
</evidence>
<sequence>MAPKIDKLMNRISASDTVTQHPKIEKVVKKITPSSSPNSSNHPTLDKIKDKITPTSQNDYAWSCSNHLEPKYKTLSILDSVFPVCDEPHCSKTMLPPKRGDVWVCTKEKHQGGWQHTRTDEERQKKFIPSCGVCGTSMTKFGKEEFDWEVNGLH</sequence>
<accession>A0A9N9L1L1</accession>
<keyword evidence="3" id="KW-1185">Reference proteome</keyword>
<proteinExistence type="predicted"/>
<gene>
    <name evidence="2" type="ORF">HYFRA_00011376</name>
</gene>
<protein>
    <submittedName>
        <fullName evidence="2">Uncharacterized protein</fullName>
    </submittedName>
</protein>
<organism evidence="2 3">
    <name type="scientific">Hymenoscyphus fraxineus</name>
    <dbReference type="NCBI Taxonomy" id="746836"/>
    <lineage>
        <taxon>Eukaryota</taxon>
        <taxon>Fungi</taxon>
        <taxon>Dikarya</taxon>
        <taxon>Ascomycota</taxon>
        <taxon>Pezizomycotina</taxon>
        <taxon>Leotiomycetes</taxon>
        <taxon>Helotiales</taxon>
        <taxon>Helotiaceae</taxon>
        <taxon>Hymenoscyphus</taxon>
    </lineage>
</organism>
<dbReference type="EMBL" id="CAJVRL010000061">
    <property type="protein sequence ID" value="CAG8955392.1"/>
    <property type="molecule type" value="Genomic_DNA"/>
</dbReference>
<feature type="region of interest" description="Disordered" evidence="1">
    <location>
        <begin position="1"/>
        <end position="52"/>
    </location>
</feature>
<evidence type="ECO:0000313" key="2">
    <source>
        <dbReference type="EMBL" id="CAG8955392.1"/>
    </source>
</evidence>
<evidence type="ECO:0000313" key="3">
    <source>
        <dbReference type="Proteomes" id="UP000696280"/>
    </source>
</evidence>